<evidence type="ECO:0000313" key="4">
    <source>
        <dbReference type="EMBL" id="GIO26832.1"/>
    </source>
</evidence>
<keyword evidence="5" id="KW-1185">Reference proteome</keyword>
<dbReference type="InterPro" id="IPR001789">
    <property type="entry name" value="Sig_transdc_resp-reg_receiver"/>
</dbReference>
<name>A0A920C7M8_9BACI</name>
<comment type="caution">
    <text evidence="4">The sequence shown here is derived from an EMBL/GenBank/DDBJ whole genome shotgun (WGS) entry which is preliminary data.</text>
</comment>
<dbReference type="Gene3D" id="3.40.50.2300">
    <property type="match status" value="1"/>
</dbReference>
<dbReference type="CDD" id="cd00156">
    <property type="entry name" value="REC"/>
    <property type="match status" value="1"/>
</dbReference>
<dbReference type="AlphaFoldDB" id="A0A920C7M8"/>
<keyword evidence="1 2" id="KW-0597">Phosphoprotein</keyword>
<organism evidence="4 5">
    <name type="scientific">Ornithinibacillus bavariensis</name>
    <dbReference type="NCBI Taxonomy" id="545502"/>
    <lineage>
        <taxon>Bacteria</taxon>
        <taxon>Bacillati</taxon>
        <taxon>Bacillota</taxon>
        <taxon>Bacilli</taxon>
        <taxon>Bacillales</taxon>
        <taxon>Bacillaceae</taxon>
        <taxon>Ornithinibacillus</taxon>
    </lineage>
</organism>
<dbReference type="SUPFAM" id="SSF52172">
    <property type="entry name" value="CheY-like"/>
    <property type="match status" value="1"/>
</dbReference>
<evidence type="ECO:0000256" key="2">
    <source>
        <dbReference type="PROSITE-ProRule" id="PRU00169"/>
    </source>
</evidence>
<feature type="modified residue" description="4-aspartylphosphate" evidence="2">
    <location>
        <position position="53"/>
    </location>
</feature>
<dbReference type="PANTHER" id="PTHR44591">
    <property type="entry name" value="STRESS RESPONSE REGULATOR PROTEIN 1"/>
    <property type="match status" value="1"/>
</dbReference>
<dbReference type="PANTHER" id="PTHR44591:SF3">
    <property type="entry name" value="RESPONSE REGULATORY DOMAIN-CONTAINING PROTEIN"/>
    <property type="match status" value="1"/>
</dbReference>
<protein>
    <submittedName>
        <fullName evidence="4">Response regulator</fullName>
    </submittedName>
</protein>
<evidence type="ECO:0000259" key="3">
    <source>
        <dbReference type="PROSITE" id="PS50110"/>
    </source>
</evidence>
<dbReference type="Pfam" id="PF00072">
    <property type="entry name" value="Response_reg"/>
    <property type="match status" value="1"/>
</dbReference>
<dbReference type="InterPro" id="IPR011006">
    <property type="entry name" value="CheY-like_superfamily"/>
</dbReference>
<dbReference type="GO" id="GO:0000160">
    <property type="term" value="P:phosphorelay signal transduction system"/>
    <property type="evidence" value="ECO:0007669"/>
    <property type="project" value="InterPro"/>
</dbReference>
<accession>A0A920C7M8</accession>
<dbReference type="Proteomes" id="UP000676917">
    <property type="component" value="Unassembled WGS sequence"/>
</dbReference>
<sequence>MKKKILIVDDEAGIRLLLEDLLESDRHEIFTAKSGKEALELLSIHTFDLLIIDYKLPITDGVEVIKQLEKEHKELSIIVMSGLVENIKDEVITLRNVKKVLSKPFNVLEVKEFVNQLLVQ</sequence>
<dbReference type="EMBL" id="BORP01000002">
    <property type="protein sequence ID" value="GIO26832.1"/>
    <property type="molecule type" value="Genomic_DNA"/>
</dbReference>
<reference evidence="4" key="1">
    <citation type="submission" date="2021-03" db="EMBL/GenBank/DDBJ databases">
        <title>Antimicrobial resistance genes in bacteria isolated from Japanese honey, and their potential for conferring macrolide and lincosamide resistance in the American foulbrood pathogen Paenibacillus larvae.</title>
        <authorList>
            <person name="Okamoto M."/>
            <person name="Kumagai M."/>
            <person name="Kanamori H."/>
            <person name="Takamatsu D."/>
        </authorList>
    </citation>
    <scope>NUCLEOTIDE SEQUENCE</scope>
    <source>
        <strain evidence="4">J43TS3</strain>
    </source>
</reference>
<dbReference type="PROSITE" id="PS50110">
    <property type="entry name" value="RESPONSE_REGULATORY"/>
    <property type="match status" value="1"/>
</dbReference>
<gene>
    <name evidence="4" type="ORF">J43TS3_14430</name>
</gene>
<evidence type="ECO:0000313" key="5">
    <source>
        <dbReference type="Proteomes" id="UP000676917"/>
    </source>
</evidence>
<dbReference type="RefSeq" id="WP_212920337.1">
    <property type="nucleotide sequence ID" value="NZ_BORP01000002.1"/>
</dbReference>
<proteinExistence type="predicted"/>
<feature type="domain" description="Response regulatory" evidence="3">
    <location>
        <begin position="4"/>
        <end position="118"/>
    </location>
</feature>
<dbReference type="SMART" id="SM00448">
    <property type="entry name" value="REC"/>
    <property type="match status" value="1"/>
</dbReference>
<dbReference type="InterPro" id="IPR050595">
    <property type="entry name" value="Bact_response_regulator"/>
</dbReference>
<evidence type="ECO:0000256" key="1">
    <source>
        <dbReference type="ARBA" id="ARBA00022553"/>
    </source>
</evidence>